<protein>
    <submittedName>
        <fullName evidence="1">Uncharacterized protein</fullName>
    </submittedName>
</protein>
<proteinExistence type="predicted"/>
<name>A0A0E9RAT8_ANGAN</name>
<evidence type="ECO:0000313" key="1">
    <source>
        <dbReference type="EMBL" id="JAH26236.1"/>
    </source>
</evidence>
<sequence>MPVDFGRKPEYLGNPHGHCATAPLCQPYKC</sequence>
<accession>A0A0E9RAT8</accession>
<reference evidence="1" key="1">
    <citation type="submission" date="2014-11" db="EMBL/GenBank/DDBJ databases">
        <authorList>
            <person name="Amaro Gonzalez C."/>
        </authorList>
    </citation>
    <scope>NUCLEOTIDE SEQUENCE</scope>
</reference>
<reference evidence="1" key="2">
    <citation type="journal article" date="2015" name="Fish Shellfish Immunol.">
        <title>Early steps in the European eel (Anguilla anguilla)-Vibrio vulnificus interaction in the gills: Role of the RtxA13 toxin.</title>
        <authorList>
            <person name="Callol A."/>
            <person name="Pajuelo D."/>
            <person name="Ebbesson L."/>
            <person name="Teles M."/>
            <person name="MacKenzie S."/>
            <person name="Amaro C."/>
        </authorList>
    </citation>
    <scope>NUCLEOTIDE SEQUENCE</scope>
</reference>
<organism evidence="1">
    <name type="scientific">Anguilla anguilla</name>
    <name type="common">European freshwater eel</name>
    <name type="synonym">Muraena anguilla</name>
    <dbReference type="NCBI Taxonomy" id="7936"/>
    <lineage>
        <taxon>Eukaryota</taxon>
        <taxon>Metazoa</taxon>
        <taxon>Chordata</taxon>
        <taxon>Craniata</taxon>
        <taxon>Vertebrata</taxon>
        <taxon>Euteleostomi</taxon>
        <taxon>Actinopterygii</taxon>
        <taxon>Neopterygii</taxon>
        <taxon>Teleostei</taxon>
        <taxon>Anguilliformes</taxon>
        <taxon>Anguillidae</taxon>
        <taxon>Anguilla</taxon>
    </lineage>
</organism>
<dbReference type="AlphaFoldDB" id="A0A0E9RAT8"/>
<dbReference type="EMBL" id="GBXM01082341">
    <property type="protein sequence ID" value="JAH26236.1"/>
    <property type="molecule type" value="Transcribed_RNA"/>
</dbReference>